<feature type="compositionally biased region" description="Pro residues" evidence="1">
    <location>
        <begin position="29"/>
        <end position="48"/>
    </location>
</feature>
<sequence length="99" mass="11055">MLRRPSSYSINQLVLTHFARCPLIRIHPSPSPTPNLNPPPGRNYPEPPNQEEQKLAQYSVNLRHTSHGVHSDNSTHNSESPAPISKLRVKTHLPPPTSS</sequence>
<organism evidence="2 3">
    <name type="scientific">Aspergillus saccharolyticus JOP 1030-1</name>
    <dbReference type="NCBI Taxonomy" id="1450539"/>
    <lineage>
        <taxon>Eukaryota</taxon>
        <taxon>Fungi</taxon>
        <taxon>Dikarya</taxon>
        <taxon>Ascomycota</taxon>
        <taxon>Pezizomycotina</taxon>
        <taxon>Eurotiomycetes</taxon>
        <taxon>Eurotiomycetidae</taxon>
        <taxon>Eurotiales</taxon>
        <taxon>Aspergillaceae</taxon>
        <taxon>Aspergillus</taxon>
        <taxon>Aspergillus subgen. Circumdati</taxon>
    </lineage>
</organism>
<gene>
    <name evidence="2" type="ORF">BP01DRAFT_79897</name>
</gene>
<evidence type="ECO:0000256" key="1">
    <source>
        <dbReference type="SAM" id="MobiDB-lite"/>
    </source>
</evidence>
<protein>
    <submittedName>
        <fullName evidence="2">Uncharacterized protein</fullName>
    </submittedName>
</protein>
<evidence type="ECO:0000313" key="3">
    <source>
        <dbReference type="Proteomes" id="UP000248349"/>
    </source>
</evidence>
<evidence type="ECO:0000313" key="2">
    <source>
        <dbReference type="EMBL" id="PYH49524.1"/>
    </source>
</evidence>
<reference evidence="2 3" key="1">
    <citation type="submission" date="2016-12" db="EMBL/GenBank/DDBJ databases">
        <title>The genomes of Aspergillus section Nigri reveals drivers in fungal speciation.</title>
        <authorList>
            <consortium name="DOE Joint Genome Institute"/>
            <person name="Vesth T.C."/>
            <person name="Nybo J."/>
            <person name="Theobald S."/>
            <person name="Brandl J."/>
            <person name="Frisvad J.C."/>
            <person name="Nielsen K.F."/>
            <person name="Lyhne E.K."/>
            <person name="Kogle M.E."/>
            <person name="Kuo A."/>
            <person name="Riley R."/>
            <person name="Clum A."/>
            <person name="Nolan M."/>
            <person name="Lipzen A."/>
            <person name="Salamov A."/>
            <person name="Henrissat B."/>
            <person name="Wiebenga A."/>
            <person name="De Vries R.P."/>
            <person name="Grigoriev I.V."/>
            <person name="Mortensen U.H."/>
            <person name="Andersen M.R."/>
            <person name="Baker S.E."/>
        </authorList>
    </citation>
    <scope>NUCLEOTIDE SEQUENCE [LARGE SCALE GENOMIC DNA]</scope>
    <source>
        <strain evidence="2 3">JOP 1030-1</strain>
    </source>
</reference>
<dbReference type="AlphaFoldDB" id="A0A318ZSB3"/>
<dbReference type="EMBL" id="KZ821219">
    <property type="protein sequence ID" value="PYH49524.1"/>
    <property type="molecule type" value="Genomic_DNA"/>
</dbReference>
<dbReference type="RefSeq" id="XP_025435506.1">
    <property type="nucleotide sequence ID" value="XM_025580113.1"/>
</dbReference>
<feature type="region of interest" description="Disordered" evidence="1">
    <location>
        <begin position="24"/>
        <end position="99"/>
    </location>
</feature>
<keyword evidence="3" id="KW-1185">Reference proteome</keyword>
<accession>A0A318ZSB3</accession>
<dbReference type="Proteomes" id="UP000248349">
    <property type="component" value="Unassembled WGS sequence"/>
</dbReference>
<feature type="compositionally biased region" description="Polar residues" evidence="1">
    <location>
        <begin position="71"/>
        <end position="80"/>
    </location>
</feature>
<name>A0A318ZSB3_9EURO</name>
<dbReference type="GeneID" id="37081342"/>
<proteinExistence type="predicted"/>